<evidence type="ECO:0000256" key="4">
    <source>
        <dbReference type="PROSITE-ProRule" id="PRU00325"/>
    </source>
</evidence>
<dbReference type="InterPro" id="IPR038765">
    <property type="entry name" value="Papain-like_cys_pep_sf"/>
</dbReference>
<keyword evidence="4" id="KW-0863">Zinc-finger</keyword>
<dbReference type="InterPro" id="IPR007527">
    <property type="entry name" value="Znf_SWIM"/>
</dbReference>
<dbReference type="GO" id="GO:0008234">
    <property type="term" value="F:cysteine-type peptidase activity"/>
    <property type="evidence" value="ECO:0007669"/>
    <property type="project" value="InterPro"/>
</dbReference>
<feature type="region of interest" description="Disordered" evidence="5">
    <location>
        <begin position="1"/>
        <end position="22"/>
    </location>
</feature>
<evidence type="ECO:0000259" key="7">
    <source>
        <dbReference type="PROSITE" id="PS50966"/>
    </source>
</evidence>
<gene>
    <name evidence="8" type="ORF">F443_10003</name>
</gene>
<sequence length="1520" mass="170088">MTKKDKKKRAPSAGATKHVGMAHVQSVANTGHRSSLRQRSHVNYVSLMRGYTKDNSDDDYVDSPQDATQDKGFPATLDKDVPATQDATEDDDVPATQEATAEAITQDEEVENTQNVTVEVVVVSPAATTEGNVDDNTAGNTEGNMDDNMGDNTAGNTGDNTAGNTEDNTEGNTEGNTESNAAAAGSSDTENNRAESDDPDPEPPTKRVWVSTEGSASRPHHLWRRQTKNADNRKKIVETLNPVNNDKPGLPQKVFNTWEEYQKVLKDYEAEQFLCYRTRTSQTREKHNRLPGVRKIPDYLTHSFKRVWCMYAATQAPRGHGRREHDSRFTGCEASFVVRSVYSVEAGKPSWKVCVDEDTEITMHNHPTTKVIYDSYRSAKSLLSRKVRQELGLLNEVKPSTANVTRYLADTLDITITPQQTRNMLRVLLGSSALERTKSLLNTFVAEEGNDVLLVQDQMDITCVIALQTSIQKECFRQWGDTLVMDWTHGTNNLGYHFGSLVVTSATGRDIPVIDFLALDQKAETMDRIIEFFKKKNPSWNLIQTVVIDKDFVEWRVLEKAFPSTKVILCQFHALTYWRKVLRRPKFDLTMSQRDRMEDAFAKLIYWYEYQHADSVRYRVSSIHKNFSAGNATTNRIESNWNQVKLLLGKRPRIDATIGGLLAHQATVIRQLLASIRKHSMASRQPDSVPDFLVVVAKHLGDASFTNVRTQWEYFMVFLAEATCKKENVEVGEWALSTQGRTYRCNDYQWTCTCLFYRSNHLPCQHLMYIADCVHRFECLPALTVSPRWDMLEMAAMEKAFQAGIDSLRVVQTSMKVASDAFDAVQPEGPASTLSATRPRCATHEATREATQLKGELGDAKTARPRVKPKHRVIYVKLRRRERANVVVMSAEEKYCYAKAVFEPVMERLSGLSSPAFCTALQAWKELVQRGLREGVGAGSVSDTTTSPDEDDETDKSNVSDAASDIEPTELIDTMDFIRQMKPLNATQTGGGVIHKFAVTKEPTPSATQTLNVSASHVGCRGSSSTEKEKVQVALPSADHQHEMRPGAHKKSTNAATHAPKKCSEAKGATNCGLEVIRIPHPKPRHNQRKKLTQSKLVKHEKPQKLAAITLPDKHVPSLSRLLEWANHTTDPYHVSEILGNYPVIMDDAFMGARTPRSCREFVCTADYDYNFVIPQSLVIKLNAVVAAEKKKHQESKHFNVQQGVEHPEGSTNEVLAFFPGGTPRFTSSVLLQVVGSTEWLSISWEKIRAHPEVFDEETGTAALLPDVVPASHQQLADDIVRVLEGACLSSTFRLDCGEGTVMVEKMVGMVARDRMLSDTIIDFGIRCICESIGNGYALDSFAPSLGCPRPPEIPIESCKYVVLPVHLSDIHWGVIIADISYRTVMATVTPYFYEPLCSTAYNDTLQHTYETVVAEFLKVWHDSTMPGEPYPIVEENVWLSGPKQRDGTSCGVLVLAQVYTMLKNSLLFTRCAVSHDDVTIMRLRIMWMILRQPEVTTRENKVAKAVQDTDFELLATIKT</sequence>
<keyword evidence="4" id="KW-0479">Metal-binding</keyword>
<proteinExistence type="inferred from homology"/>
<dbReference type="HOGENOM" id="CLU_255690_0_0_1"/>
<protein>
    <recommendedName>
        <fullName evidence="10">SWIM-type domain-containing protein</fullName>
    </recommendedName>
</protein>
<feature type="domain" description="Ubiquitin-like protease family profile" evidence="6">
    <location>
        <begin position="1301"/>
        <end position="1462"/>
    </location>
</feature>
<dbReference type="Gene3D" id="3.40.395.10">
    <property type="entry name" value="Adenoviral Proteinase, Chain A"/>
    <property type="match status" value="1"/>
</dbReference>
<dbReference type="PROSITE" id="PS50966">
    <property type="entry name" value="ZF_SWIM"/>
    <property type="match status" value="1"/>
</dbReference>
<dbReference type="InterPro" id="IPR003653">
    <property type="entry name" value="Peptidase_C48_C"/>
</dbReference>
<keyword evidence="9" id="KW-1185">Reference proteome</keyword>
<dbReference type="GO" id="GO:0008270">
    <property type="term" value="F:zinc ion binding"/>
    <property type="evidence" value="ECO:0007669"/>
    <property type="project" value="UniProtKB-KW"/>
</dbReference>
<dbReference type="InterPro" id="IPR048324">
    <property type="entry name" value="ZSWIM1-3_RNaseH-like"/>
</dbReference>
<dbReference type="PANTHER" id="PTHR31569:SF4">
    <property type="entry name" value="SWIM-TYPE DOMAIN-CONTAINING PROTEIN"/>
    <property type="match status" value="1"/>
</dbReference>
<evidence type="ECO:0000256" key="1">
    <source>
        <dbReference type="ARBA" id="ARBA00005234"/>
    </source>
</evidence>
<keyword evidence="2" id="KW-0645">Protease</keyword>
<evidence type="ECO:0000259" key="6">
    <source>
        <dbReference type="PROSITE" id="PS50600"/>
    </source>
</evidence>
<feature type="compositionally biased region" description="Basic residues" evidence="5">
    <location>
        <begin position="1"/>
        <end position="10"/>
    </location>
</feature>
<dbReference type="eggNOG" id="ENOG502RF3W">
    <property type="taxonomic scope" value="Eukaryota"/>
</dbReference>
<dbReference type="SUPFAM" id="SSF54001">
    <property type="entry name" value="Cysteine proteinases"/>
    <property type="match status" value="1"/>
</dbReference>
<evidence type="ECO:0000313" key="9">
    <source>
        <dbReference type="Proteomes" id="UP000018721"/>
    </source>
</evidence>
<dbReference type="EMBL" id="ANIZ01001702">
    <property type="protein sequence ID" value="ETI45407.1"/>
    <property type="molecule type" value="Genomic_DNA"/>
</dbReference>
<reference evidence="8 9" key="1">
    <citation type="submission" date="2013-11" db="EMBL/GenBank/DDBJ databases">
        <title>The Genome Sequence of Phytophthora parasitica P1569.</title>
        <authorList>
            <consortium name="The Broad Institute Genomics Platform"/>
            <person name="Russ C."/>
            <person name="Tyler B."/>
            <person name="Panabieres F."/>
            <person name="Shan W."/>
            <person name="Tripathy S."/>
            <person name="Grunwald N."/>
            <person name="Machado M."/>
            <person name="Johnson C.S."/>
            <person name="Arredondo F."/>
            <person name="Hong C."/>
            <person name="Coffey M."/>
            <person name="Young S.K."/>
            <person name="Zeng Q."/>
            <person name="Gargeya S."/>
            <person name="Fitzgerald M."/>
            <person name="Abouelleil A."/>
            <person name="Alvarado L."/>
            <person name="Chapman S.B."/>
            <person name="Gainer-Dewar J."/>
            <person name="Goldberg J."/>
            <person name="Griggs A."/>
            <person name="Gujja S."/>
            <person name="Hansen M."/>
            <person name="Howarth C."/>
            <person name="Imamovic A."/>
            <person name="Ireland A."/>
            <person name="Larimer J."/>
            <person name="McCowan C."/>
            <person name="Murphy C."/>
            <person name="Pearson M."/>
            <person name="Poon T.W."/>
            <person name="Priest M."/>
            <person name="Roberts A."/>
            <person name="Saif S."/>
            <person name="Shea T."/>
            <person name="Sykes S."/>
            <person name="Wortman J."/>
            <person name="Nusbaum C."/>
            <person name="Birren B."/>
        </authorList>
    </citation>
    <scope>NUCLEOTIDE SEQUENCE [LARGE SCALE GENOMIC DNA]</scope>
    <source>
        <strain evidence="8 9">P1569</strain>
    </source>
</reference>
<feature type="region of interest" description="Disordered" evidence="5">
    <location>
        <begin position="125"/>
        <end position="220"/>
    </location>
</feature>
<keyword evidence="3" id="KW-0378">Hydrolase</keyword>
<feature type="region of interest" description="Disordered" evidence="5">
    <location>
        <begin position="1008"/>
        <end position="1065"/>
    </location>
</feature>
<feature type="domain" description="SWIM-type" evidence="7">
    <location>
        <begin position="743"/>
        <end position="775"/>
    </location>
</feature>
<dbReference type="GO" id="GO:0006508">
    <property type="term" value="P:proteolysis"/>
    <property type="evidence" value="ECO:0007669"/>
    <property type="project" value="UniProtKB-KW"/>
</dbReference>
<feature type="region of interest" description="Disordered" evidence="5">
    <location>
        <begin position="935"/>
        <end position="966"/>
    </location>
</feature>
<feature type="compositionally biased region" description="Polar residues" evidence="5">
    <location>
        <begin position="150"/>
        <end position="180"/>
    </location>
</feature>
<evidence type="ECO:0008006" key="10">
    <source>
        <dbReference type="Google" id="ProtNLM"/>
    </source>
</evidence>
<name>V9F501_PHYNI</name>
<comment type="similarity">
    <text evidence="1">Belongs to the peptidase C48 family.</text>
</comment>
<evidence type="ECO:0000256" key="2">
    <source>
        <dbReference type="ARBA" id="ARBA00022670"/>
    </source>
</evidence>
<organism evidence="8 9">
    <name type="scientific">Phytophthora nicotianae P1569</name>
    <dbReference type="NCBI Taxonomy" id="1317065"/>
    <lineage>
        <taxon>Eukaryota</taxon>
        <taxon>Sar</taxon>
        <taxon>Stramenopiles</taxon>
        <taxon>Oomycota</taxon>
        <taxon>Peronosporomycetes</taxon>
        <taxon>Peronosporales</taxon>
        <taxon>Peronosporaceae</taxon>
        <taxon>Phytophthora</taxon>
    </lineage>
</organism>
<evidence type="ECO:0000256" key="5">
    <source>
        <dbReference type="SAM" id="MobiDB-lite"/>
    </source>
</evidence>
<dbReference type="PANTHER" id="PTHR31569">
    <property type="entry name" value="SWIM-TYPE DOMAIN-CONTAINING PROTEIN"/>
    <property type="match status" value="1"/>
</dbReference>
<evidence type="ECO:0000313" key="8">
    <source>
        <dbReference type="EMBL" id="ETI45407.1"/>
    </source>
</evidence>
<evidence type="ECO:0000256" key="3">
    <source>
        <dbReference type="ARBA" id="ARBA00022801"/>
    </source>
</evidence>
<feature type="compositionally biased region" description="Polar residues" evidence="5">
    <location>
        <begin position="126"/>
        <end position="143"/>
    </location>
</feature>
<keyword evidence="4" id="KW-0862">Zinc</keyword>
<dbReference type="PROSITE" id="PS50600">
    <property type="entry name" value="ULP_PROTEASE"/>
    <property type="match status" value="1"/>
</dbReference>
<feature type="region of interest" description="Disordered" evidence="5">
    <location>
        <begin position="49"/>
        <end position="97"/>
    </location>
</feature>
<comment type="caution">
    <text evidence="8">The sequence shown here is derived from an EMBL/GenBank/DDBJ whole genome shotgun (WGS) entry which is preliminary data.</text>
</comment>
<accession>V9F501</accession>
<dbReference type="InterPro" id="IPR052579">
    <property type="entry name" value="Zinc_finger_SWIM"/>
</dbReference>
<dbReference type="Pfam" id="PF21056">
    <property type="entry name" value="ZSWIM1-3_RNaseH-like"/>
    <property type="match status" value="1"/>
</dbReference>
<dbReference type="Proteomes" id="UP000018721">
    <property type="component" value="Unassembled WGS sequence"/>
</dbReference>